<dbReference type="InterPro" id="IPR038637">
    <property type="entry name" value="NPCBM_sf"/>
</dbReference>
<dbReference type="SUPFAM" id="SSF51445">
    <property type="entry name" value="(Trans)glycosidases"/>
    <property type="match status" value="1"/>
</dbReference>
<keyword evidence="3 5" id="KW-0378">Hydrolase</keyword>
<keyword evidence="4 5" id="KW-0326">Glycosidase</keyword>
<dbReference type="SMART" id="SM00776">
    <property type="entry name" value="NPCBM"/>
    <property type="match status" value="1"/>
</dbReference>
<evidence type="ECO:0000313" key="8">
    <source>
        <dbReference type="EMBL" id="MBC3766377.1"/>
    </source>
</evidence>
<gene>
    <name evidence="8" type="ORF">H8B19_10835</name>
</gene>
<dbReference type="GO" id="GO:0004557">
    <property type="term" value="F:alpha-galactosidase activity"/>
    <property type="evidence" value="ECO:0007669"/>
    <property type="project" value="UniProtKB-EC"/>
</dbReference>
<dbReference type="InterPro" id="IPR013222">
    <property type="entry name" value="Glyco_hyd_98_carb-bd"/>
</dbReference>
<keyword evidence="2 6" id="KW-0732">Signal</keyword>
<feature type="signal peptide" evidence="6">
    <location>
        <begin position="1"/>
        <end position="19"/>
    </location>
</feature>
<evidence type="ECO:0000259" key="7">
    <source>
        <dbReference type="SMART" id="SM00776"/>
    </source>
</evidence>
<dbReference type="SUPFAM" id="SSF49785">
    <property type="entry name" value="Galactose-binding domain-like"/>
    <property type="match status" value="1"/>
</dbReference>
<feature type="chain" id="PRO_5035320864" description="Alpha-galactosidase" evidence="6">
    <location>
        <begin position="20"/>
        <end position="646"/>
    </location>
</feature>
<evidence type="ECO:0000256" key="3">
    <source>
        <dbReference type="ARBA" id="ARBA00022801"/>
    </source>
</evidence>
<dbReference type="InterPro" id="IPR017853">
    <property type="entry name" value="GH"/>
</dbReference>
<comment type="caution">
    <text evidence="8">The sequence shown here is derived from an EMBL/GenBank/DDBJ whole genome shotgun (WGS) entry which is preliminary data.</text>
</comment>
<protein>
    <recommendedName>
        <fullName evidence="5">Alpha-galactosidase</fullName>
        <ecNumber evidence="5">3.2.1.22</ecNumber>
    </recommendedName>
    <alternativeName>
        <fullName evidence="5">Melibiase</fullName>
    </alternativeName>
</protein>
<dbReference type="EMBL" id="JACNEP010000007">
    <property type="protein sequence ID" value="MBC3766377.1"/>
    <property type="molecule type" value="Genomic_DNA"/>
</dbReference>
<dbReference type="InterPro" id="IPR041233">
    <property type="entry name" value="Melibiase_C"/>
</dbReference>
<feature type="domain" description="Glycosyl hydrolase family 98 putative carbohydrate-binding module" evidence="7">
    <location>
        <begin position="508"/>
        <end position="646"/>
    </location>
</feature>
<dbReference type="SUPFAM" id="SSF51011">
    <property type="entry name" value="Glycosyl hydrolase domain"/>
    <property type="match status" value="1"/>
</dbReference>
<dbReference type="RefSeq" id="WP_186506898.1">
    <property type="nucleotide sequence ID" value="NZ_JACNEP010000007.1"/>
</dbReference>
<dbReference type="PANTHER" id="PTHR11452">
    <property type="entry name" value="ALPHA-GALACTOSIDASE/ALPHA-N-ACETYLGALACTOSAMINIDASE"/>
    <property type="match status" value="1"/>
</dbReference>
<dbReference type="GO" id="GO:0005975">
    <property type="term" value="P:carbohydrate metabolic process"/>
    <property type="evidence" value="ECO:0007669"/>
    <property type="project" value="InterPro"/>
</dbReference>
<evidence type="ECO:0000256" key="2">
    <source>
        <dbReference type="ARBA" id="ARBA00022729"/>
    </source>
</evidence>
<dbReference type="InterPro" id="IPR002241">
    <property type="entry name" value="Glyco_hydro_27"/>
</dbReference>
<dbReference type="Pfam" id="PF08305">
    <property type="entry name" value="NPCBM"/>
    <property type="match status" value="1"/>
</dbReference>
<reference evidence="8" key="2">
    <citation type="submission" date="2020-08" db="EMBL/GenBank/DDBJ databases">
        <authorList>
            <person name="Lai Q."/>
        </authorList>
    </citation>
    <scope>NUCLEOTIDE SEQUENCE</scope>
    <source>
        <strain evidence="8">S27-2</strain>
    </source>
</reference>
<dbReference type="EC" id="3.2.1.22" evidence="5"/>
<dbReference type="PROSITE" id="PS51257">
    <property type="entry name" value="PROKAR_LIPOPROTEIN"/>
    <property type="match status" value="1"/>
</dbReference>
<dbReference type="CDD" id="cd14792">
    <property type="entry name" value="GH27"/>
    <property type="match status" value="1"/>
</dbReference>
<keyword evidence="9" id="KW-1185">Reference proteome</keyword>
<comment type="similarity">
    <text evidence="1 5">Belongs to the glycosyl hydrolase 27 family.</text>
</comment>
<evidence type="ECO:0000256" key="1">
    <source>
        <dbReference type="ARBA" id="ARBA00009743"/>
    </source>
</evidence>
<dbReference type="PRINTS" id="PR00740">
    <property type="entry name" value="GLHYDRLASE27"/>
</dbReference>
<proteinExistence type="inferred from homology"/>
<dbReference type="AlphaFoldDB" id="A0A8J6IV68"/>
<dbReference type="InterPro" id="IPR013785">
    <property type="entry name" value="Aldolase_TIM"/>
</dbReference>
<dbReference type="Proteomes" id="UP000601768">
    <property type="component" value="Unassembled WGS sequence"/>
</dbReference>
<evidence type="ECO:0000256" key="6">
    <source>
        <dbReference type="SAM" id="SignalP"/>
    </source>
</evidence>
<dbReference type="Gene3D" id="2.60.120.1060">
    <property type="entry name" value="NPCBM/NEW2 domain"/>
    <property type="match status" value="1"/>
</dbReference>
<dbReference type="InterPro" id="IPR013780">
    <property type="entry name" value="Glyco_hydro_b"/>
</dbReference>
<accession>A0A8J6IV68</accession>
<organism evidence="8 9">
    <name type="scientific">Neptunicella marina</name>
    <dbReference type="NCBI Taxonomy" id="2125989"/>
    <lineage>
        <taxon>Bacteria</taxon>
        <taxon>Pseudomonadati</taxon>
        <taxon>Pseudomonadota</taxon>
        <taxon>Gammaproteobacteria</taxon>
        <taxon>Alteromonadales</taxon>
        <taxon>Alteromonadaceae</taxon>
        <taxon>Neptunicella</taxon>
    </lineage>
</organism>
<dbReference type="Gene3D" id="2.60.40.1180">
    <property type="entry name" value="Golgi alpha-mannosidase II"/>
    <property type="match status" value="1"/>
</dbReference>
<keyword evidence="5" id="KW-1015">Disulfide bond</keyword>
<sequence length="646" mass="70645">MKGICKTSSFLFLSSALLASCASVSGTKTQSAASLQPSGQWTAFTNGQAATPPMGWNSWNAFHTDVNEEKVLGAAQKLLDSGLADLGYRYINIDDGWWLKRRQSDNTLVVRTAIFPSAVIQGAPADQTSFKPFVDHIHAMGLKAGIYTDIGRNACSQAYNLTSPNLPEGTQAEREVGTYGFVDQDMKLYFADWGFDYIKVDACGIDAYAPEREHVKALNYRPMQPLIYQDNINLTDSATVQNLYETLQQALIKYNPDGDFVYSICNWGSANVRQWGKDVGNMWRTSGDIVPVWSRMLHSVDSVITRSLYAGPGTWNDPDMLYIGKGDFDEHHLTEAKSQFALWAILSAPLLIGYDLRHAPDALMDIWGADEIVAVNQDPAGNQGVLAYNSDDVQIIVKTLAKTGEKAVAIFNRGLAPIKVQLTAAHLKMAADQTISLRDLWEKRDLGSFKGETTIETQPRQTVILKAKGNSELTNGIYLSEMPGRVNVAEDGVTAPMMDPNIHKMVDPWGMGTRSGGQRPQYAGWGGARADSTPYNENIRMQNTIYRSGIGALANSRLEVKANAEFNTFSAQVGIDDSSPGKSAPVQFEIYGDGKLLETSVPTSFNQTPVTLSADVTGVKVVELIARQMGPAHHPVVVAWANAKLQ</sequence>
<evidence type="ECO:0000256" key="5">
    <source>
        <dbReference type="RuleBase" id="RU361168"/>
    </source>
</evidence>
<dbReference type="Gene3D" id="3.20.20.70">
    <property type="entry name" value="Aldolase class I"/>
    <property type="match status" value="1"/>
</dbReference>
<evidence type="ECO:0000313" key="9">
    <source>
        <dbReference type="Proteomes" id="UP000601768"/>
    </source>
</evidence>
<dbReference type="PANTHER" id="PTHR11452:SF80">
    <property type="entry name" value="ALPHA-GALACTOSIDASE 1"/>
    <property type="match status" value="1"/>
</dbReference>
<reference evidence="8" key="1">
    <citation type="journal article" date="2018" name="Int. J. Syst. Evol. Microbiol.">
        <title>Neptunicella marina gen. nov., sp. nov., isolated from surface seawater.</title>
        <authorList>
            <person name="Liu X."/>
            <person name="Lai Q."/>
            <person name="Du Y."/>
            <person name="Zhang X."/>
            <person name="Liu Z."/>
            <person name="Sun F."/>
            <person name="Shao Z."/>
        </authorList>
    </citation>
    <scope>NUCLEOTIDE SEQUENCE</scope>
    <source>
        <strain evidence="8">S27-2</strain>
    </source>
</reference>
<dbReference type="InterPro" id="IPR008979">
    <property type="entry name" value="Galactose-bd-like_sf"/>
</dbReference>
<dbReference type="Pfam" id="PF16499">
    <property type="entry name" value="Melibiase_2"/>
    <property type="match status" value="1"/>
</dbReference>
<dbReference type="Pfam" id="PF17801">
    <property type="entry name" value="Melibiase_C"/>
    <property type="match status" value="1"/>
</dbReference>
<evidence type="ECO:0000256" key="4">
    <source>
        <dbReference type="ARBA" id="ARBA00023295"/>
    </source>
</evidence>
<name>A0A8J6IV68_9ALTE</name>
<comment type="catalytic activity">
    <reaction evidence="5">
        <text>Hydrolysis of terminal, non-reducing alpha-D-galactose residues in alpha-D-galactosides, including galactose oligosaccharides, galactomannans and galactolipids.</text>
        <dbReference type="EC" id="3.2.1.22"/>
    </reaction>
</comment>